<dbReference type="Gene3D" id="6.10.340.10">
    <property type="match status" value="1"/>
</dbReference>
<dbReference type="AlphaFoldDB" id="A0AAW9Q6K3"/>
<comment type="caution">
    <text evidence="7">The sequence shown here is derived from an EMBL/GenBank/DDBJ whole genome shotgun (WGS) entry which is preliminary data.</text>
</comment>
<dbReference type="PROSITE" id="PS50887">
    <property type="entry name" value="GGDEF"/>
    <property type="match status" value="1"/>
</dbReference>
<dbReference type="InterPro" id="IPR043128">
    <property type="entry name" value="Rev_trsase/Diguanyl_cyclase"/>
</dbReference>
<name>A0AAW9Q6K3_9BURK</name>
<feature type="domain" description="HAMP" evidence="5">
    <location>
        <begin position="322"/>
        <end position="375"/>
    </location>
</feature>
<feature type="domain" description="PAC" evidence="3">
    <location>
        <begin position="572"/>
        <end position="627"/>
    </location>
</feature>
<evidence type="ECO:0000313" key="7">
    <source>
        <dbReference type="EMBL" id="MEF7612292.1"/>
    </source>
</evidence>
<dbReference type="InterPro" id="IPR035965">
    <property type="entry name" value="PAS-like_dom_sf"/>
</dbReference>
<dbReference type="EMBL" id="JAZIBG010000001">
    <property type="protein sequence ID" value="MEF7612292.1"/>
    <property type="molecule type" value="Genomic_DNA"/>
</dbReference>
<keyword evidence="8" id="KW-1185">Reference proteome</keyword>
<proteinExistence type="predicted"/>
<dbReference type="GO" id="GO:0003824">
    <property type="term" value="F:catalytic activity"/>
    <property type="evidence" value="ECO:0007669"/>
    <property type="project" value="UniProtKB-ARBA"/>
</dbReference>
<keyword evidence="1" id="KW-1133">Transmembrane helix</keyword>
<dbReference type="SMART" id="SM00052">
    <property type="entry name" value="EAL"/>
    <property type="match status" value="1"/>
</dbReference>
<dbReference type="Pfam" id="PF00672">
    <property type="entry name" value="HAMP"/>
    <property type="match status" value="1"/>
</dbReference>
<dbReference type="PROSITE" id="PS50112">
    <property type="entry name" value="PAS"/>
    <property type="match status" value="1"/>
</dbReference>
<dbReference type="InterPro" id="IPR000014">
    <property type="entry name" value="PAS"/>
</dbReference>
<dbReference type="InterPro" id="IPR013767">
    <property type="entry name" value="PAS_fold"/>
</dbReference>
<dbReference type="SMART" id="SM00304">
    <property type="entry name" value="HAMP"/>
    <property type="match status" value="1"/>
</dbReference>
<keyword evidence="1" id="KW-0472">Membrane</keyword>
<dbReference type="InterPro" id="IPR001633">
    <property type="entry name" value="EAL_dom"/>
</dbReference>
<dbReference type="InterPro" id="IPR052155">
    <property type="entry name" value="Biofilm_reg_signaling"/>
</dbReference>
<dbReference type="Proteomes" id="UP001336250">
    <property type="component" value="Unassembled WGS sequence"/>
</dbReference>
<sequence length="1060" mass="116607">MLRTFARFLTRLSVGRKLLLIYLLDLSAVIYISGILINEKFIAIDFARKEEAGIAYIGAASDVLVDLARAGIGPSAAPPAAADWTSQARTAEDAERLHGQGMRSEELAKGFAQALDALGPHPSPASLSLALDQGRALVTRVGNQSNLILDPDLDSYYSMSLVLLRYPELLAVLDRIGTHLRPDDRRPPELLRTQYLVLEGQLDAVAQGIASDQGEAVAASGPQLRAALDPAQARLASAIEGLRRAARAYIDDGATGDRLRAMHTAQAHLLDELHAAWRLGAQELERLLATRIDGLYMRMWLHLGTALVLLLAILSLVYVVAQQIATPLRRLAGVADEVRRTGDHTLRASWQSQDEIGRMVLAFNDMLAQLDRERAVQQELAASARAAEAQRALVESTPIPLMVTSIPGHEVLHANPPAEGWLDGRRTDPWAVGLEPAVRAHFFQQLADRDAVNEFEVRWLGTGEPTWAVLSARRVQYQGRDAVITVFSPINHLKQMKRRLELWAKVFEASTEAILIVDANRRILSANLAFHKATGYDLQDVVGERPMLMLGGEAGEAFVESMWSSVARRGTWQGELTVRRRDGSEYPAWMMVSPVREGPGARGDVTHYIFTSIDIADRKKSEERIQFLAHHDVLTELPNRSLCTERLRLALQQAGRTGQKVAVLFIDLDRFKDINDTLGHHIGDGLLRSVARRLVESVRVGDTVSRLGGDEFVVVLNGVDSVDEVVHVVEQRLIPRIRQPHLVEGAELHVSCSVGIALAPDDTTDLDTLMRHADTAMYQAKASGRNTSAFFAAEMTERAQQRRRTEAALRKAIDAGELHLAYQPRIDARTGRPVGVEGLLRWDSAELGPMSPSVFVPIAEENGFVVPLGAWVIEQACAQIARWRAQGLPPLNVSINLSALQLQDPKLLDTLSTSLQRHAVEPGMLELELTESMLMDHAESTLQTMQAIRRLGVGLVIDDFGTGYSSLNYLNRFPINKLKIDRSFVHEMLNDPNARAITQAIIGLGRTLKLQVVAEGVEVPAEGAALRAAGCDELQGFLYGRPMRPEALQAWLAQGVRQVA</sequence>
<dbReference type="GO" id="GO:0016020">
    <property type="term" value="C:membrane"/>
    <property type="evidence" value="ECO:0007669"/>
    <property type="project" value="InterPro"/>
</dbReference>
<reference evidence="7 8" key="1">
    <citation type="submission" date="2024-02" db="EMBL/GenBank/DDBJ databases">
        <title>Genome sequence of Aquincola sp. MAHUQ-54.</title>
        <authorList>
            <person name="Huq M.A."/>
        </authorList>
    </citation>
    <scope>NUCLEOTIDE SEQUENCE [LARGE SCALE GENOMIC DNA]</scope>
    <source>
        <strain evidence="7 8">MAHUQ-54</strain>
    </source>
</reference>
<dbReference type="InterPro" id="IPR003660">
    <property type="entry name" value="HAMP_dom"/>
</dbReference>
<feature type="domain" description="GGDEF" evidence="6">
    <location>
        <begin position="659"/>
        <end position="793"/>
    </location>
</feature>
<dbReference type="PANTHER" id="PTHR44757:SF2">
    <property type="entry name" value="BIOFILM ARCHITECTURE MAINTENANCE PROTEIN MBAA"/>
    <property type="match status" value="1"/>
</dbReference>
<dbReference type="InterPro" id="IPR000160">
    <property type="entry name" value="GGDEF_dom"/>
</dbReference>
<dbReference type="PROSITE" id="PS50113">
    <property type="entry name" value="PAC"/>
    <property type="match status" value="1"/>
</dbReference>
<keyword evidence="1" id="KW-0812">Transmembrane</keyword>
<dbReference type="SUPFAM" id="SSF55073">
    <property type="entry name" value="Nucleotide cyclase"/>
    <property type="match status" value="1"/>
</dbReference>
<dbReference type="InterPro" id="IPR035919">
    <property type="entry name" value="EAL_sf"/>
</dbReference>
<dbReference type="PROSITE" id="PS50883">
    <property type="entry name" value="EAL"/>
    <property type="match status" value="1"/>
</dbReference>
<dbReference type="InterPro" id="IPR000700">
    <property type="entry name" value="PAS-assoc_C"/>
</dbReference>
<feature type="domain" description="EAL" evidence="4">
    <location>
        <begin position="802"/>
        <end position="1056"/>
    </location>
</feature>
<dbReference type="SMART" id="SM00267">
    <property type="entry name" value="GGDEF"/>
    <property type="match status" value="1"/>
</dbReference>
<organism evidence="7 8">
    <name type="scientific">Aquincola agrisoli</name>
    <dbReference type="NCBI Taxonomy" id="3119538"/>
    <lineage>
        <taxon>Bacteria</taxon>
        <taxon>Pseudomonadati</taxon>
        <taxon>Pseudomonadota</taxon>
        <taxon>Betaproteobacteria</taxon>
        <taxon>Burkholderiales</taxon>
        <taxon>Sphaerotilaceae</taxon>
        <taxon>Aquincola</taxon>
    </lineage>
</organism>
<dbReference type="Gene3D" id="3.30.70.270">
    <property type="match status" value="1"/>
</dbReference>
<evidence type="ECO:0000259" key="2">
    <source>
        <dbReference type="PROSITE" id="PS50112"/>
    </source>
</evidence>
<evidence type="ECO:0000259" key="4">
    <source>
        <dbReference type="PROSITE" id="PS50883"/>
    </source>
</evidence>
<dbReference type="CDD" id="cd01948">
    <property type="entry name" value="EAL"/>
    <property type="match status" value="1"/>
</dbReference>
<evidence type="ECO:0000313" key="8">
    <source>
        <dbReference type="Proteomes" id="UP001336250"/>
    </source>
</evidence>
<dbReference type="PROSITE" id="PS50885">
    <property type="entry name" value="HAMP"/>
    <property type="match status" value="1"/>
</dbReference>
<dbReference type="RefSeq" id="WP_332287190.1">
    <property type="nucleotide sequence ID" value="NZ_JAZIBG010000001.1"/>
</dbReference>
<evidence type="ECO:0000259" key="3">
    <source>
        <dbReference type="PROSITE" id="PS50113"/>
    </source>
</evidence>
<dbReference type="SMART" id="SM00091">
    <property type="entry name" value="PAS"/>
    <property type="match status" value="2"/>
</dbReference>
<dbReference type="SUPFAM" id="SSF158472">
    <property type="entry name" value="HAMP domain-like"/>
    <property type="match status" value="1"/>
</dbReference>
<dbReference type="NCBIfam" id="TIGR00229">
    <property type="entry name" value="sensory_box"/>
    <property type="match status" value="1"/>
</dbReference>
<dbReference type="NCBIfam" id="TIGR00254">
    <property type="entry name" value="GGDEF"/>
    <property type="match status" value="1"/>
</dbReference>
<dbReference type="Pfam" id="PF00990">
    <property type="entry name" value="GGDEF"/>
    <property type="match status" value="1"/>
</dbReference>
<dbReference type="InterPro" id="IPR001610">
    <property type="entry name" value="PAC"/>
</dbReference>
<feature type="transmembrane region" description="Helical" evidence="1">
    <location>
        <begin position="20"/>
        <end position="38"/>
    </location>
</feature>
<dbReference type="InterPro" id="IPR029787">
    <property type="entry name" value="Nucleotide_cyclase"/>
</dbReference>
<evidence type="ECO:0000259" key="6">
    <source>
        <dbReference type="PROSITE" id="PS50887"/>
    </source>
</evidence>
<dbReference type="SUPFAM" id="SSF141868">
    <property type="entry name" value="EAL domain-like"/>
    <property type="match status" value="1"/>
</dbReference>
<gene>
    <name evidence="7" type="ORF">V4F39_00125</name>
</gene>
<dbReference type="PANTHER" id="PTHR44757">
    <property type="entry name" value="DIGUANYLATE CYCLASE DGCP"/>
    <property type="match status" value="1"/>
</dbReference>
<dbReference type="GO" id="GO:0007165">
    <property type="term" value="P:signal transduction"/>
    <property type="evidence" value="ECO:0007669"/>
    <property type="project" value="InterPro"/>
</dbReference>
<dbReference type="Gene3D" id="3.30.450.20">
    <property type="entry name" value="PAS domain"/>
    <property type="match status" value="1"/>
</dbReference>
<dbReference type="Gene3D" id="3.20.20.450">
    <property type="entry name" value="EAL domain"/>
    <property type="match status" value="1"/>
</dbReference>
<accession>A0AAW9Q6K3</accession>
<feature type="transmembrane region" description="Helical" evidence="1">
    <location>
        <begin position="300"/>
        <end position="321"/>
    </location>
</feature>
<evidence type="ECO:0000259" key="5">
    <source>
        <dbReference type="PROSITE" id="PS50885"/>
    </source>
</evidence>
<dbReference type="CDD" id="cd06225">
    <property type="entry name" value="HAMP"/>
    <property type="match status" value="1"/>
</dbReference>
<dbReference type="SUPFAM" id="SSF55785">
    <property type="entry name" value="PYP-like sensor domain (PAS domain)"/>
    <property type="match status" value="1"/>
</dbReference>
<evidence type="ECO:0000256" key="1">
    <source>
        <dbReference type="SAM" id="Phobius"/>
    </source>
</evidence>
<dbReference type="CDD" id="cd00130">
    <property type="entry name" value="PAS"/>
    <property type="match status" value="1"/>
</dbReference>
<dbReference type="CDD" id="cd01949">
    <property type="entry name" value="GGDEF"/>
    <property type="match status" value="1"/>
</dbReference>
<dbReference type="Pfam" id="PF00989">
    <property type="entry name" value="PAS"/>
    <property type="match status" value="1"/>
</dbReference>
<protein>
    <submittedName>
        <fullName evidence="7">EAL domain-containing protein</fullName>
    </submittedName>
</protein>
<dbReference type="Pfam" id="PF00563">
    <property type="entry name" value="EAL"/>
    <property type="match status" value="1"/>
</dbReference>
<dbReference type="SMART" id="SM00086">
    <property type="entry name" value="PAC"/>
    <property type="match status" value="1"/>
</dbReference>
<feature type="domain" description="PAS" evidence="2">
    <location>
        <begin position="499"/>
        <end position="544"/>
    </location>
</feature>
<dbReference type="FunFam" id="3.30.70.270:FF:000001">
    <property type="entry name" value="Diguanylate cyclase domain protein"/>
    <property type="match status" value="1"/>
</dbReference>